<evidence type="ECO:0000313" key="1">
    <source>
        <dbReference type="EMBL" id="EJW93160.1"/>
    </source>
</evidence>
<feature type="non-terminal residue" evidence="1">
    <location>
        <position position="188"/>
    </location>
</feature>
<proteinExistence type="predicted"/>
<comment type="caution">
    <text evidence="1">The sequence shown here is derived from an EMBL/GenBank/DDBJ whole genome shotgun (WGS) entry which is preliminary data.</text>
</comment>
<reference evidence="1" key="1">
    <citation type="journal article" date="2012" name="PLoS ONE">
        <title>Gene sets for utilization of primary and secondary nutrition supplies in the distal gut of endangered iberian lynx.</title>
        <authorList>
            <person name="Alcaide M."/>
            <person name="Messina E."/>
            <person name="Richter M."/>
            <person name="Bargiela R."/>
            <person name="Peplies J."/>
            <person name="Huws S.A."/>
            <person name="Newbold C.J."/>
            <person name="Golyshin P.N."/>
            <person name="Simon M.A."/>
            <person name="Lopez G."/>
            <person name="Yakimov M.M."/>
            <person name="Ferrer M."/>
        </authorList>
    </citation>
    <scope>NUCLEOTIDE SEQUENCE</scope>
</reference>
<name>J9C033_9ZZZZ</name>
<dbReference type="PANTHER" id="PTHR37825:SF1">
    <property type="entry name" value="TRNA(MET) CYTIDINE ACETATE LIGASE"/>
    <property type="match status" value="1"/>
</dbReference>
<feature type="non-terminal residue" evidence="1">
    <location>
        <position position="1"/>
    </location>
</feature>
<organism evidence="1">
    <name type="scientific">gut metagenome</name>
    <dbReference type="NCBI Taxonomy" id="749906"/>
    <lineage>
        <taxon>unclassified sequences</taxon>
        <taxon>metagenomes</taxon>
        <taxon>organismal metagenomes</taxon>
    </lineage>
</organism>
<accession>J9C033</accession>
<dbReference type="PANTHER" id="PTHR37825">
    <property type="entry name" value="TRNA(MET) CYTIDINE ACETATE LIGASE"/>
    <property type="match status" value="1"/>
</dbReference>
<dbReference type="EMBL" id="AMCI01007133">
    <property type="protein sequence ID" value="EJW93160.1"/>
    <property type="molecule type" value="Genomic_DNA"/>
</dbReference>
<sequence length="188" mass="21078">EYSKALLNSTIHAIYLRRTDAGYNIRSIDSTIASATAIRADYKAQGSLWQHAVPANVKQFLMQNAAGYDEQLLWQLICYRLRILDAPAIAQYCQCSEGMENLLKQAVNCTSLAEALAAISQKRYPASRLRRTMLQLLLNRPRCCYEQTQPAYIRVLAFNDVGRQLLKECKAKAALPIITKLGKNPAQG</sequence>
<gene>
    <name evidence="1" type="ORF">EVA_18733</name>
</gene>
<dbReference type="InterPro" id="IPR008513">
    <property type="entry name" value="tRNA(Met)_cyd_acetate_ligase"/>
</dbReference>
<dbReference type="AlphaFoldDB" id="J9C033"/>
<dbReference type="Pfam" id="PF05636">
    <property type="entry name" value="HIGH_NTase1"/>
    <property type="match status" value="1"/>
</dbReference>
<protein>
    <submittedName>
        <fullName evidence="1">Protein containing DUF795</fullName>
    </submittedName>
</protein>